<protein>
    <submittedName>
        <fullName evidence="2">Uncharacterized protein</fullName>
    </submittedName>
</protein>
<organism evidence="2 3">
    <name type="scientific">Rhizopogon vinicolor AM-OR11-026</name>
    <dbReference type="NCBI Taxonomy" id="1314800"/>
    <lineage>
        <taxon>Eukaryota</taxon>
        <taxon>Fungi</taxon>
        <taxon>Dikarya</taxon>
        <taxon>Basidiomycota</taxon>
        <taxon>Agaricomycotina</taxon>
        <taxon>Agaricomycetes</taxon>
        <taxon>Agaricomycetidae</taxon>
        <taxon>Boletales</taxon>
        <taxon>Suillineae</taxon>
        <taxon>Rhizopogonaceae</taxon>
        <taxon>Rhizopogon</taxon>
    </lineage>
</organism>
<feature type="signal peptide" evidence="1">
    <location>
        <begin position="1"/>
        <end position="20"/>
    </location>
</feature>
<dbReference type="PROSITE" id="PS51257">
    <property type="entry name" value="PROKAR_LIPOPROTEIN"/>
    <property type="match status" value="1"/>
</dbReference>
<evidence type="ECO:0000313" key="3">
    <source>
        <dbReference type="Proteomes" id="UP000092154"/>
    </source>
</evidence>
<dbReference type="OrthoDB" id="2691533at2759"/>
<dbReference type="EMBL" id="KV449316">
    <property type="protein sequence ID" value="OAX31626.1"/>
    <property type="molecule type" value="Genomic_DNA"/>
</dbReference>
<reference evidence="2 3" key="1">
    <citation type="submission" date="2016-06" db="EMBL/GenBank/DDBJ databases">
        <title>Comparative genomics of the ectomycorrhizal sister species Rhizopogon vinicolor and Rhizopogon vesiculosus (Basidiomycota: Boletales) reveals a divergence of the mating type B locus.</title>
        <authorList>
            <consortium name="DOE Joint Genome Institute"/>
            <person name="Mujic A.B."/>
            <person name="Kuo A."/>
            <person name="Tritt A."/>
            <person name="Lipzen A."/>
            <person name="Chen C."/>
            <person name="Johnson J."/>
            <person name="Sharma A."/>
            <person name="Barry K."/>
            <person name="Grigoriev I.V."/>
            <person name="Spatafora J.W."/>
        </authorList>
    </citation>
    <scope>NUCLEOTIDE SEQUENCE [LARGE SCALE GENOMIC DNA]</scope>
    <source>
        <strain evidence="2 3">AM-OR11-026</strain>
    </source>
</reference>
<name>A0A1B7MG92_9AGAM</name>
<gene>
    <name evidence="2" type="ORF">K503DRAFT_777421</name>
</gene>
<dbReference type="AlphaFoldDB" id="A0A1B7MG92"/>
<accession>A0A1B7MG92</accession>
<dbReference type="Proteomes" id="UP000092154">
    <property type="component" value="Unassembled WGS sequence"/>
</dbReference>
<keyword evidence="1" id="KW-0732">Signal</keyword>
<sequence length="52" mass="5526">MRFSFLVTIVILTASMSVSACSNNGETCVADRDCCGYPSLYCDSDPPICVIG</sequence>
<evidence type="ECO:0000256" key="1">
    <source>
        <dbReference type="SAM" id="SignalP"/>
    </source>
</evidence>
<dbReference type="InParanoid" id="A0A1B7MG92"/>
<evidence type="ECO:0000313" key="2">
    <source>
        <dbReference type="EMBL" id="OAX31626.1"/>
    </source>
</evidence>
<proteinExistence type="predicted"/>
<keyword evidence="3" id="KW-1185">Reference proteome</keyword>
<feature type="chain" id="PRO_5008597295" evidence="1">
    <location>
        <begin position="21"/>
        <end position="52"/>
    </location>
</feature>